<feature type="transmembrane region" description="Helical" evidence="6">
    <location>
        <begin position="402"/>
        <end position="426"/>
    </location>
</feature>
<dbReference type="InterPro" id="IPR000731">
    <property type="entry name" value="SSD"/>
</dbReference>
<dbReference type="SUPFAM" id="SSF82866">
    <property type="entry name" value="Multidrug efflux transporter AcrB transmembrane domain"/>
    <property type="match status" value="2"/>
</dbReference>
<name>A0ABP3PVB9_9PROT</name>
<feature type="transmembrane region" description="Helical" evidence="6">
    <location>
        <begin position="326"/>
        <end position="348"/>
    </location>
</feature>
<comment type="caution">
    <text evidence="8">The sequence shown here is derived from an EMBL/GenBank/DDBJ whole genome shotgun (WGS) entry which is preliminary data.</text>
</comment>
<dbReference type="Pfam" id="PF03176">
    <property type="entry name" value="MMPL"/>
    <property type="match status" value="2"/>
</dbReference>
<feature type="transmembrane region" description="Helical" evidence="6">
    <location>
        <begin position="835"/>
        <end position="856"/>
    </location>
</feature>
<evidence type="ECO:0000256" key="3">
    <source>
        <dbReference type="ARBA" id="ARBA00022692"/>
    </source>
</evidence>
<evidence type="ECO:0000313" key="8">
    <source>
        <dbReference type="EMBL" id="GAA0576387.1"/>
    </source>
</evidence>
<comment type="subcellular location">
    <subcellularLocation>
        <location evidence="1">Cell membrane</location>
        <topology evidence="1">Multi-pass membrane protein</topology>
    </subcellularLocation>
</comment>
<feature type="transmembrane region" description="Helical" evidence="6">
    <location>
        <begin position="455"/>
        <end position="473"/>
    </location>
</feature>
<gene>
    <name evidence="8" type="ORF">GCM10009416_13770</name>
</gene>
<organism evidence="8 9">
    <name type="scientific">Craurococcus roseus</name>
    <dbReference type="NCBI Taxonomy" id="77585"/>
    <lineage>
        <taxon>Bacteria</taxon>
        <taxon>Pseudomonadati</taxon>
        <taxon>Pseudomonadota</taxon>
        <taxon>Alphaproteobacteria</taxon>
        <taxon>Acetobacterales</taxon>
        <taxon>Acetobacteraceae</taxon>
        <taxon>Craurococcus</taxon>
    </lineage>
</organism>
<dbReference type="PROSITE" id="PS50156">
    <property type="entry name" value="SSD"/>
    <property type="match status" value="1"/>
</dbReference>
<keyword evidence="9" id="KW-1185">Reference proteome</keyword>
<proteinExistence type="predicted"/>
<dbReference type="InterPro" id="IPR017841">
    <property type="entry name" value="Hopanoid_biosynth_HpnN"/>
</dbReference>
<evidence type="ECO:0000313" key="9">
    <source>
        <dbReference type="Proteomes" id="UP001501588"/>
    </source>
</evidence>
<evidence type="ECO:0000256" key="2">
    <source>
        <dbReference type="ARBA" id="ARBA00022475"/>
    </source>
</evidence>
<feature type="transmembrane region" description="Helical" evidence="6">
    <location>
        <begin position="360"/>
        <end position="390"/>
    </location>
</feature>
<dbReference type="Gene3D" id="1.20.1640.10">
    <property type="entry name" value="Multidrug efflux transporter AcrB transmembrane domain"/>
    <property type="match status" value="2"/>
</dbReference>
<feature type="transmembrane region" description="Helical" evidence="6">
    <location>
        <begin position="741"/>
        <end position="762"/>
    </location>
</feature>
<dbReference type="Proteomes" id="UP001501588">
    <property type="component" value="Unassembled WGS sequence"/>
</dbReference>
<evidence type="ECO:0000256" key="6">
    <source>
        <dbReference type="SAM" id="Phobius"/>
    </source>
</evidence>
<dbReference type="InterPro" id="IPR004869">
    <property type="entry name" value="MMPL_dom"/>
</dbReference>
<evidence type="ECO:0000259" key="7">
    <source>
        <dbReference type="PROSITE" id="PS50156"/>
    </source>
</evidence>
<keyword evidence="4 6" id="KW-1133">Transmembrane helix</keyword>
<dbReference type="EMBL" id="BAAAFZ010000013">
    <property type="protein sequence ID" value="GAA0576387.1"/>
    <property type="molecule type" value="Genomic_DNA"/>
</dbReference>
<dbReference type="PANTHER" id="PTHR33406">
    <property type="entry name" value="MEMBRANE PROTEIN MJ1562-RELATED"/>
    <property type="match status" value="1"/>
</dbReference>
<keyword evidence="3 6" id="KW-0812">Transmembrane</keyword>
<sequence>MPLGGRIVAASCRRPWAVLLLGLVLAAAALVYTARNFAITTDTAELISPDLEWRRHRIAFNAAFPQHADSIVAVIDAATPELADTASSALTARLRQDARRIRGATQPEGGPFFERNGLLLLPLAEVQATTEQLIAAQPFLGTLAADPSLRGVMASLSTALEGVRSGQARLGDLEPAVAAFADAFAAAAEGGPAAFSWRRLIAGTPAGARDDTRRFVLVQPVLDYGALEPGAAASAAVRAAARELNLDADHGVRLRLTGPVPLADEEFATLADDAAALTGAMVLALLAVLWLAVRSVRFVAAIVATTLLGLVVTTGLGLLAVGRLNLISVAFIPLFVGLGVDFAIQVCVRCRAQRLSQPSLVDALVATGAGLGRPLALAALAIAAGFFAFLPTSYTGVSELGAIAGVGMLVALVTSVTFLPALLVLLQPPPGGAVEGGLALLAPVEAQLRRHRRRVLGAGAAAAVASVALLPMLRFDFNPLHLRNPQVESMATLADLMADPDRTPNTIDVLAPSLAEADALARRLSALPEVSHAVTLSSFVPARQEEKLALIGDAAALLAPTFDPVEVRAAPSDAEVVQSLRGTAAGLRRAAAGADDRAGAEARRLAAALDRLADGAPRLRAAAAGAVLDPLEVLLRQARNLLQAGTVTREDLPPDLVADWIAQDGRARVMVFPSGAAADNAHLRRFSSAVQAVAPEATGTPVIIREAGDSIVAAFLQAAALSGAAIAALLFVAFRRAYDVAVAMLPVLLSGVLTLATCVLLGQPLNFANVIALPLLIGIGVAFNIYFVLAWRAGEAGLLHSSLARAVVFSALTTATAFGALWLSSHPGTASMGKLLMIALGWELAITLLFRPALLARPAAPRAVPRQAS</sequence>
<dbReference type="RefSeq" id="WP_343894456.1">
    <property type="nucleotide sequence ID" value="NZ_BAAAFZ010000013.1"/>
</dbReference>
<feature type="transmembrane region" description="Helical" evidence="6">
    <location>
        <begin position="711"/>
        <end position="734"/>
    </location>
</feature>
<evidence type="ECO:0000256" key="4">
    <source>
        <dbReference type="ARBA" id="ARBA00022989"/>
    </source>
</evidence>
<keyword evidence="5 6" id="KW-0472">Membrane</keyword>
<dbReference type="PANTHER" id="PTHR33406:SF13">
    <property type="entry name" value="MEMBRANE PROTEIN YDFJ"/>
    <property type="match status" value="1"/>
</dbReference>
<keyword evidence="2" id="KW-1003">Cell membrane</keyword>
<evidence type="ECO:0000256" key="5">
    <source>
        <dbReference type="ARBA" id="ARBA00023136"/>
    </source>
</evidence>
<feature type="transmembrane region" description="Helical" evidence="6">
    <location>
        <begin position="274"/>
        <end position="293"/>
    </location>
</feature>
<feature type="domain" description="SSD" evidence="7">
    <location>
        <begin position="299"/>
        <end position="425"/>
    </location>
</feature>
<reference evidence="9" key="1">
    <citation type="journal article" date="2019" name="Int. J. Syst. Evol. Microbiol.">
        <title>The Global Catalogue of Microorganisms (GCM) 10K type strain sequencing project: providing services to taxonomists for standard genome sequencing and annotation.</title>
        <authorList>
            <consortium name="The Broad Institute Genomics Platform"/>
            <consortium name="The Broad Institute Genome Sequencing Center for Infectious Disease"/>
            <person name="Wu L."/>
            <person name="Ma J."/>
        </authorList>
    </citation>
    <scope>NUCLEOTIDE SEQUENCE [LARGE SCALE GENOMIC DNA]</scope>
    <source>
        <strain evidence="9">JCM 9933</strain>
    </source>
</reference>
<dbReference type="NCBIfam" id="TIGR03480">
    <property type="entry name" value="HpnN"/>
    <property type="match status" value="1"/>
</dbReference>
<evidence type="ECO:0000256" key="1">
    <source>
        <dbReference type="ARBA" id="ARBA00004651"/>
    </source>
</evidence>
<feature type="transmembrane region" description="Helical" evidence="6">
    <location>
        <begin position="768"/>
        <end position="791"/>
    </location>
</feature>
<feature type="transmembrane region" description="Helical" evidence="6">
    <location>
        <begin position="803"/>
        <end position="823"/>
    </location>
</feature>
<dbReference type="InterPro" id="IPR050545">
    <property type="entry name" value="Mycobact_MmpL"/>
</dbReference>
<protein>
    <submittedName>
        <fullName evidence="8">MMPL family transporter</fullName>
    </submittedName>
</protein>
<accession>A0ABP3PVB9</accession>
<feature type="transmembrane region" description="Helical" evidence="6">
    <location>
        <begin position="298"/>
        <end position="320"/>
    </location>
</feature>